<evidence type="ECO:0000256" key="1">
    <source>
        <dbReference type="SAM" id="MobiDB-lite"/>
    </source>
</evidence>
<name>A0A0C3GN94_PILCF</name>
<dbReference type="OrthoDB" id="1751210at2759"/>
<dbReference type="Proteomes" id="UP000054166">
    <property type="component" value="Unassembled WGS sequence"/>
</dbReference>
<evidence type="ECO:0000313" key="3">
    <source>
        <dbReference type="EMBL" id="KIM92006.1"/>
    </source>
</evidence>
<sequence length="594" mass="66618">MTSERDISLMSLGSDIRREYDFVIPSSGADESAFPKPAVLEAISSKAVSSHPIVVTSTVGLIHVLGYNPGEGEQGVPITANINFSCQVGPAVRVRLVVGRRAIATQVRELVDQTYGRWQLEGTVPPFLRQPTASPKVLLTVQAVNFENVILDSVTFGEFTYWESDCSYAQPHIHTKHIREDDAVEDIKPLPQHLPSSKRLGRDSPVATQVSEHLRSRMQHRSKLYRRSNFAATRRKRSGTALPDEHEQKAILQLLSPIQSLSQGWDATELQIGRRLVRFGRVLEGCNLQVTCEGIEQEDYHDGDVVVSCIYRDDEDSCCITSVDIIYLLEKLVDDEFEVEEKNRIRRNLEGFRPTTVSKHKSGFEDLFQRIMDFPDPKPRNIEKDVKVFDWALLPQALDKIISKYSLYYFPSEEFVPHSIEVPTNESSTSSPCSSSEDRHSNAESGNQLISSPREPEAQLTYPFDESFPAVYVNPALVDKYYVPQPNVISIADATSHMPGSNQSSTSNPFPMSSVSFVVASDPTDSLSRGSHSSWNIDLVKAESPDLEFFEIHQTQESADSYRIDGDGLHTYDSLEFQTLREHNLACSYSSHSL</sequence>
<dbReference type="PANTHER" id="PTHR39463">
    <property type="entry name" value="MEDUSA"/>
    <property type="match status" value="1"/>
</dbReference>
<gene>
    <name evidence="3" type="ORF">PILCRDRAFT_108388</name>
</gene>
<protein>
    <recommendedName>
        <fullName evidence="2">DUF7082 domain-containing protein</fullName>
    </recommendedName>
</protein>
<feature type="domain" description="DUF7082" evidence="2">
    <location>
        <begin position="249"/>
        <end position="402"/>
    </location>
</feature>
<dbReference type="STRING" id="765440.A0A0C3GN94"/>
<reference evidence="3 4" key="1">
    <citation type="submission" date="2014-04" db="EMBL/GenBank/DDBJ databases">
        <authorList>
            <consortium name="DOE Joint Genome Institute"/>
            <person name="Kuo A."/>
            <person name="Tarkka M."/>
            <person name="Buscot F."/>
            <person name="Kohler A."/>
            <person name="Nagy L.G."/>
            <person name="Floudas D."/>
            <person name="Copeland A."/>
            <person name="Barry K.W."/>
            <person name="Cichocki N."/>
            <person name="Veneault-Fourrey C."/>
            <person name="LaButti K."/>
            <person name="Lindquist E.A."/>
            <person name="Lipzen A."/>
            <person name="Lundell T."/>
            <person name="Morin E."/>
            <person name="Murat C."/>
            <person name="Sun H."/>
            <person name="Tunlid A."/>
            <person name="Henrissat B."/>
            <person name="Grigoriev I.V."/>
            <person name="Hibbett D.S."/>
            <person name="Martin F."/>
            <person name="Nordberg H.P."/>
            <person name="Cantor M.N."/>
            <person name="Hua S.X."/>
        </authorList>
    </citation>
    <scope>NUCLEOTIDE SEQUENCE [LARGE SCALE GENOMIC DNA]</scope>
    <source>
        <strain evidence="3 4">F 1598</strain>
    </source>
</reference>
<accession>A0A0C3GN94</accession>
<dbReference type="InterPro" id="IPR055509">
    <property type="entry name" value="DUF7082"/>
</dbReference>
<keyword evidence="4" id="KW-1185">Reference proteome</keyword>
<dbReference type="InParanoid" id="A0A0C3GN94"/>
<dbReference type="GO" id="GO:0005634">
    <property type="term" value="C:nucleus"/>
    <property type="evidence" value="ECO:0007669"/>
    <property type="project" value="TreeGrafter"/>
</dbReference>
<reference evidence="4" key="2">
    <citation type="submission" date="2015-01" db="EMBL/GenBank/DDBJ databases">
        <title>Evolutionary Origins and Diversification of the Mycorrhizal Mutualists.</title>
        <authorList>
            <consortium name="DOE Joint Genome Institute"/>
            <consortium name="Mycorrhizal Genomics Consortium"/>
            <person name="Kohler A."/>
            <person name="Kuo A."/>
            <person name="Nagy L.G."/>
            <person name="Floudas D."/>
            <person name="Copeland A."/>
            <person name="Barry K.W."/>
            <person name="Cichocki N."/>
            <person name="Veneault-Fourrey C."/>
            <person name="LaButti K."/>
            <person name="Lindquist E.A."/>
            <person name="Lipzen A."/>
            <person name="Lundell T."/>
            <person name="Morin E."/>
            <person name="Murat C."/>
            <person name="Riley R."/>
            <person name="Ohm R."/>
            <person name="Sun H."/>
            <person name="Tunlid A."/>
            <person name="Henrissat B."/>
            <person name="Grigoriev I.V."/>
            <person name="Hibbett D.S."/>
            <person name="Martin F."/>
        </authorList>
    </citation>
    <scope>NUCLEOTIDE SEQUENCE [LARGE SCALE GENOMIC DNA]</scope>
    <source>
        <strain evidence="4">F 1598</strain>
    </source>
</reference>
<dbReference type="Pfam" id="PF23305">
    <property type="entry name" value="DUF7082"/>
    <property type="match status" value="1"/>
</dbReference>
<dbReference type="PANTHER" id="PTHR39463:SF1">
    <property type="entry name" value="MEDUSA"/>
    <property type="match status" value="1"/>
</dbReference>
<evidence type="ECO:0000259" key="2">
    <source>
        <dbReference type="Pfam" id="PF23305"/>
    </source>
</evidence>
<feature type="region of interest" description="Disordered" evidence="1">
    <location>
        <begin position="421"/>
        <end position="454"/>
    </location>
</feature>
<evidence type="ECO:0000313" key="4">
    <source>
        <dbReference type="Proteomes" id="UP000054166"/>
    </source>
</evidence>
<proteinExistence type="predicted"/>
<organism evidence="3 4">
    <name type="scientific">Piloderma croceum (strain F 1598)</name>
    <dbReference type="NCBI Taxonomy" id="765440"/>
    <lineage>
        <taxon>Eukaryota</taxon>
        <taxon>Fungi</taxon>
        <taxon>Dikarya</taxon>
        <taxon>Basidiomycota</taxon>
        <taxon>Agaricomycotina</taxon>
        <taxon>Agaricomycetes</taxon>
        <taxon>Agaricomycetidae</taxon>
        <taxon>Atheliales</taxon>
        <taxon>Atheliaceae</taxon>
        <taxon>Piloderma</taxon>
    </lineage>
</organism>
<dbReference type="HOGENOM" id="CLU_447716_0_0_1"/>
<dbReference type="EMBL" id="KN832970">
    <property type="protein sequence ID" value="KIM92006.1"/>
    <property type="molecule type" value="Genomic_DNA"/>
</dbReference>
<dbReference type="AlphaFoldDB" id="A0A0C3GN94"/>